<dbReference type="Proteomes" id="UP001239111">
    <property type="component" value="Chromosome 2"/>
</dbReference>
<name>A0ACC2P0Z0_9HYME</name>
<keyword evidence="2" id="KW-1185">Reference proteome</keyword>
<reference evidence="1" key="1">
    <citation type="submission" date="2023-04" db="EMBL/GenBank/DDBJ databases">
        <title>A chromosome-level genome assembly of the parasitoid wasp Eretmocerus hayati.</title>
        <authorList>
            <person name="Zhong Y."/>
            <person name="Liu S."/>
            <person name="Liu Y."/>
        </authorList>
    </citation>
    <scope>NUCLEOTIDE SEQUENCE</scope>
    <source>
        <strain evidence="1">ZJU_SS_LIU_2023</strain>
    </source>
</reference>
<gene>
    <name evidence="1" type="ORF">QAD02_011975</name>
</gene>
<proteinExistence type="predicted"/>
<comment type="caution">
    <text evidence="1">The sequence shown here is derived from an EMBL/GenBank/DDBJ whole genome shotgun (WGS) entry which is preliminary data.</text>
</comment>
<dbReference type="EMBL" id="CM056742">
    <property type="protein sequence ID" value="KAJ8676189.1"/>
    <property type="molecule type" value="Genomic_DNA"/>
</dbReference>
<protein>
    <submittedName>
        <fullName evidence="1">Uncharacterized protein</fullName>
    </submittedName>
</protein>
<evidence type="ECO:0000313" key="1">
    <source>
        <dbReference type="EMBL" id="KAJ8676189.1"/>
    </source>
</evidence>
<organism evidence="1 2">
    <name type="scientific">Eretmocerus hayati</name>
    <dbReference type="NCBI Taxonomy" id="131215"/>
    <lineage>
        <taxon>Eukaryota</taxon>
        <taxon>Metazoa</taxon>
        <taxon>Ecdysozoa</taxon>
        <taxon>Arthropoda</taxon>
        <taxon>Hexapoda</taxon>
        <taxon>Insecta</taxon>
        <taxon>Pterygota</taxon>
        <taxon>Neoptera</taxon>
        <taxon>Endopterygota</taxon>
        <taxon>Hymenoptera</taxon>
        <taxon>Apocrita</taxon>
        <taxon>Proctotrupomorpha</taxon>
        <taxon>Chalcidoidea</taxon>
        <taxon>Aphelinidae</taxon>
        <taxon>Aphelininae</taxon>
        <taxon>Eretmocerus</taxon>
    </lineage>
</organism>
<sequence>MGIPFPDSSQNCPPDLCNSYSLQISNAFIHFVNHHEALSKTDISHERGKPTPFQCIKDTFSKENYGVTLFGNESYTSAKNQKYLPYQKPETSELHGRSHVSSIYGSAAELNANQPCNQGPEVHSIRPAQLKIRKKGCEVIVNNILIYAGEFLIYGQDSGLDTEPAEFHHEEIVVTRKDIITSSCDTVSQSDSDLLFETRRLRISANKGESIGASGAQSREYHRYKQEKAPSLLVLAGQVRLAAAWFYRITTRLEQVCASWLPRPSGTGLVGLPLRSAGPRREPLCTGALRDGVCHLRVIRESRALGAPALGFNHFWCCFTAPEAYRIVSSQVKRKLILQPLGIEKSMSQNPKIRTSLHDGYVLKDVGVIMDLKQPWLCASLGNIVMNEEERLVMKCVRLKYLVNCRNQRNVHWVNQENNVSHSFFVNSID</sequence>
<evidence type="ECO:0000313" key="2">
    <source>
        <dbReference type="Proteomes" id="UP001239111"/>
    </source>
</evidence>
<accession>A0ACC2P0Z0</accession>